<comment type="caution">
    <text evidence="1">The sequence shown here is derived from an EMBL/GenBank/DDBJ whole genome shotgun (WGS) entry which is preliminary data.</text>
</comment>
<reference evidence="1" key="1">
    <citation type="submission" date="2021-02" db="EMBL/GenBank/DDBJ databases">
        <title>Metagenome analyses of Stigonema ocellatum DSM 106950, Chlorogloea purpurea SAG 13.99 and Gomphosphaeria aponina DSM 107014.</title>
        <authorList>
            <person name="Marter P."/>
            <person name="Huang S."/>
        </authorList>
    </citation>
    <scope>NUCLEOTIDE SEQUENCE</scope>
    <source>
        <strain evidence="1">JP213</strain>
    </source>
</reference>
<evidence type="ECO:0000313" key="2">
    <source>
        <dbReference type="Proteomes" id="UP000767446"/>
    </source>
</evidence>
<proteinExistence type="predicted"/>
<dbReference type="AlphaFoldDB" id="A0A941GTU7"/>
<sequence length="205" mass="23450">MSYIEFTLAQLEAEFNLMIEERVELFKSTKPVTPSALLRDILEENIPLALAIDTEKVRSELIIAPIMVELRKYFKRQISFFSGTEFNVEKTKGLTGRCDFIISYSPKQLEITAPVVTLVEAKNDNIKSGIAQCIAEMVAAQLFNERKKNKIPWIYGIITTGSNWKFMRLVENRVEIEAVEHFIGDLESLFGILLEMIETTHPQDC</sequence>
<accession>A0A941GTU7</accession>
<organism evidence="1 2">
    <name type="scientific">Gomphosphaeria aponina SAG 52.96 = DSM 107014</name>
    <dbReference type="NCBI Taxonomy" id="1521640"/>
    <lineage>
        <taxon>Bacteria</taxon>
        <taxon>Bacillati</taxon>
        <taxon>Cyanobacteriota</taxon>
        <taxon>Cyanophyceae</taxon>
        <taxon>Oscillatoriophycideae</taxon>
        <taxon>Chroococcales</taxon>
        <taxon>Gomphosphaeriaceae</taxon>
        <taxon>Gomphosphaeria</taxon>
    </lineage>
</organism>
<protein>
    <submittedName>
        <fullName evidence="1">Uncharacterized protein</fullName>
    </submittedName>
</protein>
<gene>
    <name evidence="1" type="ORF">DSM107014_03655</name>
</gene>
<evidence type="ECO:0000313" key="1">
    <source>
        <dbReference type="EMBL" id="MBR8826995.1"/>
    </source>
</evidence>
<dbReference type="EMBL" id="JADQBC010000017">
    <property type="protein sequence ID" value="MBR8826995.1"/>
    <property type="molecule type" value="Genomic_DNA"/>
</dbReference>
<name>A0A941GTU7_9CHRO</name>
<dbReference type="Proteomes" id="UP000767446">
    <property type="component" value="Unassembled WGS sequence"/>
</dbReference>